<accession>Q9PRM4</accession>
<reference key="1">
    <citation type="journal article" date="1993" name="J. Biol. Chem.">
        <title>Laminin-binding protein 120 from brain is closely related to the dystrophin-associated glycoprotein, dystroglycan, and binds with high affinity to the major heparin binding domain of laminin.</title>
        <authorList>
            <person name="Gee S.H."/>
            <person name="Blacher R.W."/>
            <person name="Douville P.J."/>
            <person name="Provost P.R."/>
            <person name="Yurchenco P.D."/>
            <person name="Carbonetto S."/>
        </authorList>
    </citation>
    <scope>PROTEIN SEQUENCE</scope>
</reference>
<keyword id="KW-0903">Direct protein sequencing</keyword>
<dbReference type="AlphaFoldDB" id="Q9PRM4"/>
<dbReference type="PIR" id="A47105">
    <property type="entry name" value="A47105"/>
</dbReference>
<organism>
    <name type="scientific">Gallus gallus</name>
    <name type="common">Chicken</name>
    <dbReference type="NCBI Taxonomy" id="9031"/>
    <lineage>
        <taxon>Eukaryota</taxon>
        <taxon>Metazoa</taxon>
        <taxon>Chordata</taxon>
        <taxon>Craniata</taxon>
        <taxon>Vertebrata</taxon>
        <taxon>Euteleostomi</taxon>
        <taxon>Archelosauria</taxon>
        <taxon>Archosauria</taxon>
        <taxon>Dinosauria</taxon>
        <taxon>Saurischia</taxon>
        <taxon>Theropoda</taxon>
        <taxon>Coelurosauria</taxon>
        <taxon>Aves</taxon>
        <taxon>Neognathae</taxon>
        <taxon>Galloanserae</taxon>
        <taxon>Galliformes</taxon>
        <taxon>Phasianidae</taxon>
        <taxon>Phasianinae</taxon>
        <taxon>Gallus</taxon>
    </lineage>
</organism>
<sequence length="20" mass="2339">WVQFNSNSQLMYGLPDSSHQ</sequence>
<name>Q9PRM4_CHICK</name>
<protein>
    <submittedName>
        <fullName>Laminin-binding protein 120</fullName>
    </submittedName>
</protein>
<proteinExistence type="evidence at protein level"/>